<comment type="caution">
    <text evidence="2">The sequence shown here is derived from an EMBL/GenBank/DDBJ whole genome shotgun (WGS) entry which is preliminary data.</text>
</comment>
<dbReference type="AlphaFoldDB" id="A0A316J516"/>
<feature type="domain" description="Glycosyltransferase 2-like" evidence="1">
    <location>
        <begin position="9"/>
        <end position="166"/>
    </location>
</feature>
<dbReference type="Pfam" id="PF00535">
    <property type="entry name" value="Glycos_transf_2"/>
    <property type="match status" value="1"/>
</dbReference>
<dbReference type="EMBL" id="QGDB01000018">
    <property type="protein sequence ID" value="PWL16258.1"/>
    <property type="molecule type" value="Genomic_DNA"/>
</dbReference>
<dbReference type="Proteomes" id="UP000245865">
    <property type="component" value="Unassembled WGS sequence"/>
</dbReference>
<evidence type="ECO:0000313" key="2">
    <source>
        <dbReference type="EMBL" id="PWL16258.1"/>
    </source>
</evidence>
<protein>
    <recommendedName>
        <fullName evidence="1">Glycosyltransferase 2-like domain-containing protein</fullName>
    </recommendedName>
</protein>
<gene>
    <name evidence="2" type="ORF">DKP76_18460</name>
</gene>
<dbReference type="InterPro" id="IPR050834">
    <property type="entry name" value="Glycosyltransf_2"/>
</dbReference>
<accession>A0A316J516</accession>
<sequence>MKVQRPAVSVVIPHYNQGQLIERCVASVACQLGKEDEIIIIDDHSTPPLNIETGIWTPCVRVVALPENGGPGAARNIGVEQAKHDYIAFLDADDVALPGRITAQLGVMRNNPDWAGCVGDYVYQRDGNRDAQANHQLELAFNIRRELIAGRIFAAGSTLMVKRQLFLEVGGYNPALRVYEDWDLLLRLALRSKVGHSGIPLAIISPSTRRAGKDDRLRILSQLDASYARSMEEANEYRSFRQALAYERASTYFRAKEAWGGLGALLIGFRYAPVTLSRRLAARIFYGVP</sequence>
<dbReference type="RefSeq" id="WP_109708115.1">
    <property type="nucleotide sequence ID" value="NZ_QGDB01000018.1"/>
</dbReference>
<dbReference type="InterPro" id="IPR001173">
    <property type="entry name" value="Glyco_trans_2-like"/>
</dbReference>
<dbReference type="SUPFAM" id="SSF53448">
    <property type="entry name" value="Nucleotide-diphospho-sugar transferases"/>
    <property type="match status" value="1"/>
</dbReference>
<reference evidence="2 3" key="1">
    <citation type="submission" date="2018-05" db="EMBL/GenBank/DDBJ databases">
        <title>Comparative genomic sequence analysis between strain HN4 and CCM 8460T (Falsochrobactrum ovis) will provide more evidence to prove that HN4 is a new species of Falsochrobactrum.</title>
        <authorList>
            <person name="Lyu W."/>
            <person name="Sun L."/>
            <person name="Yao L."/>
        </authorList>
    </citation>
    <scope>NUCLEOTIDE SEQUENCE [LARGE SCALE GENOMIC DNA]</scope>
    <source>
        <strain evidence="2 3">HN4</strain>
    </source>
</reference>
<dbReference type="CDD" id="cd00761">
    <property type="entry name" value="Glyco_tranf_GTA_type"/>
    <property type="match status" value="1"/>
</dbReference>
<dbReference type="OrthoDB" id="9794124at2"/>
<dbReference type="Gene3D" id="3.90.550.10">
    <property type="entry name" value="Spore Coat Polysaccharide Biosynthesis Protein SpsA, Chain A"/>
    <property type="match status" value="1"/>
</dbReference>
<dbReference type="InterPro" id="IPR029044">
    <property type="entry name" value="Nucleotide-diphossugar_trans"/>
</dbReference>
<organism evidence="2 3">
    <name type="scientific">Falsochrobactrum shanghaiense</name>
    <dbReference type="NCBI Taxonomy" id="2201899"/>
    <lineage>
        <taxon>Bacteria</taxon>
        <taxon>Pseudomonadati</taxon>
        <taxon>Pseudomonadota</taxon>
        <taxon>Alphaproteobacteria</taxon>
        <taxon>Hyphomicrobiales</taxon>
        <taxon>Brucellaceae</taxon>
        <taxon>Falsochrobactrum</taxon>
    </lineage>
</organism>
<proteinExistence type="predicted"/>
<dbReference type="PANTHER" id="PTHR43685:SF2">
    <property type="entry name" value="GLYCOSYLTRANSFERASE 2-LIKE DOMAIN-CONTAINING PROTEIN"/>
    <property type="match status" value="1"/>
</dbReference>
<name>A0A316J516_9HYPH</name>
<keyword evidence="3" id="KW-1185">Reference proteome</keyword>
<evidence type="ECO:0000313" key="3">
    <source>
        <dbReference type="Proteomes" id="UP000245865"/>
    </source>
</evidence>
<dbReference type="PANTHER" id="PTHR43685">
    <property type="entry name" value="GLYCOSYLTRANSFERASE"/>
    <property type="match status" value="1"/>
</dbReference>
<evidence type="ECO:0000259" key="1">
    <source>
        <dbReference type="Pfam" id="PF00535"/>
    </source>
</evidence>